<feature type="compositionally biased region" description="Low complexity" evidence="16">
    <location>
        <begin position="178"/>
        <end position="190"/>
    </location>
</feature>
<feature type="compositionally biased region" description="Polar residues" evidence="16">
    <location>
        <begin position="620"/>
        <end position="638"/>
    </location>
</feature>
<evidence type="ECO:0000256" key="4">
    <source>
        <dbReference type="ARBA" id="ARBA00005491"/>
    </source>
</evidence>
<evidence type="ECO:0000256" key="7">
    <source>
        <dbReference type="ARBA" id="ARBA00022490"/>
    </source>
</evidence>
<comment type="caution">
    <text evidence="18">The sequence shown here is derived from an EMBL/GenBank/DDBJ whole genome shotgun (WGS) entry which is preliminary data.</text>
</comment>
<dbReference type="InterPro" id="IPR009060">
    <property type="entry name" value="UBA-like_sf"/>
</dbReference>
<keyword evidence="12" id="KW-0779">Telomere</keyword>
<feature type="region of interest" description="Disordered" evidence="16">
    <location>
        <begin position="617"/>
        <end position="638"/>
    </location>
</feature>
<evidence type="ECO:0000256" key="10">
    <source>
        <dbReference type="ARBA" id="ARBA00022786"/>
    </source>
</evidence>
<dbReference type="GO" id="GO:0000781">
    <property type="term" value="C:chromosome, telomeric region"/>
    <property type="evidence" value="ECO:0007669"/>
    <property type="project" value="UniProtKB-SubCell"/>
</dbReference>
<feature type="compositionally biased region" description="Polar residues" evidence="16">
    <location>
        <begin position="477"/>
        <end position="489"/>
    </location>
</feature>
<feature type="compositionally biased region" description="Low complexity" evidence="16">
    <location>
        <begin position="716"/>
        <end position="729"/>
    </location>
</feature>
<feature type="compositionally biased region" description="Gly residues" evidence="16">
    <location>
        <begin position="825"/>
        <end position="834"/>
    </location>
</feature>
<evidence type="ECO:0000256" key="11">
    <source>
        <dbReference type="ARBA" id="ARBA00022843"/>
    </source>
</evidence>
<evidence type="ECO:0000256" key="15">
    <source>
        <dbReference type="ARBA" id="ARBA00023242"/>
    </source>
</evidence>
<evidence type="ECO:0000313" key="18">
    <source>
        <dbReference type="EMBL" id="OGM42153.1"/>
    </source>
</evidence>
<dbReference type="GO" id="GO:0005634">
    <property type="term" value="C:nucleus"/>
    <property type="evidence" value="ECO:0007669"/>
    <property type="project" value="UniProtKB-SubCell"/>
</dbReference>
<dbReference type="AlphaFoldDB" id="A0A1F7ZRT2"/>
<dbReference type="Proteomes" id="UP000179179">
    <property type="component" value="Unassembled WGS sequence"/>
</dbReference>
<feature type="compositionally biased region" description="Low complexity" evidence="16">
    <location>
        <begin position="368"/>
        <end position="391"/>
    </location>
</feature>
<dbReference type="RefSeq" id="XP_022385870.1">
    <property type="nucleotide sequence ID" value="XM_022536261.1"/>
</dbReference>
<evidence type="ECO:0000256" key="12">
    <source>
        <dbReference type="ARBA" id="ARBA00022895"/>
    </source>
</evidence>
<evidence type="ECO:0000256" key="13">
    <source>
        <dbReference type="ARBA" id="ARBA00023125"/>
    </source>
</evidence>
<dbReference type="GO" id="GO:0043130">
    <property type="term" value="F:ubiquitin binding"/>
    <property type="evidence" value="ECO:0007669"/>
    <property type="project" value="InterPro"/>
</dbReference>
<feature type="compositionally biased region" description="Low complexity" evidence="16">
    <location>
        <begin position="333"/>
        <end position="345"/>
    </location>
</feature>
<dbReference type="PANTHER" id="PTHR16308:SF13">
    <property type="entry name" value="PROTEIN LINGERER"/>
    <property type="match status" value="1"/>
</dbReference>
<dbReference type="OrthoDB" id="5396806at2759"/>
<dbReference type="GO" id="GO:0005737">
    <property type="term" value="C:cytoplasm"/>
    <property type="evidence" value="ECO:0007669"/>
    <property type="project" value="UniProtKB-SubCell"/>
</dbReference>
<evidence type="ECO:0000256" key="5">
    <source>
        <dbReference type="ARBA" id="ARBA00020536"/>
    </source>
</evidence>
<dbReference type="InterPro" id="IPR003892">
    <property type="entry name" value="CUE"/>
</dbReference>
<reference evidence="18 19" key="1">
    <citation type="journal article" date="2016" name="Genome Biol. Evol.">
        <title>Draft genome sequence of an aflatoxigenic Aspergillus species, A. bombycis.</title>
        <authorList>
            <person name="Moore G.G."/>
            <person name="Mack B.M."/>
            <person name="Beltz S.B."/>
            <person name="Gilbert M.K."/>
        </authorList>
    </citation>
    <scope>NUCLEOTIDE SEQUENCE [LARGE SCALE GENOMIC DNA]</scope>
    <source>
        <strain evidence="19">NRRL 26010</strain>
    </source>
</reference>
<dbReference type="STRING" id="109264.A0A1F7ZRT2"/>
<keyword evidence="19" id="KW-1185">Reference proteome</keyword>
<feature type="compositionally biased region" description="Polar residues" evidence="16">
    <location>
        <begin position="690"/>
        <end position="704"/>
    </location>
</feature>
<feature type="compositionally biased region" description="Pro residues" evidence="16">
    <location>
        <begin position="306"/>
        <end position="318"/>
    </location>
</feature>
<keyword evidence="13" id="KW-0238">DNA-binding</keyword>
<evidence type="ECO:0000256" key="3">
    <source>
        <dbReference type="ARBA" id="ARBA00004574"/>
    </source>
</evidence>
<dbReference type="SUPFAM" id="SSF46934">
    <property type="entry name" value="UBA-like"/>
    <property type="match status" value="1"/>
</dbReference>
<dbReference type="PANTHER" id="PTHR16308">
    <property type="entry name" value="UBIQUITIN ASSOCIATED PROTEIN 2-LIKE/LINGERER"/>
    <property type="match status" value="1"/>
</dbReference>
<comment type="subcellular location">
    <subcellularLocation>
        <location evidence="3">Chromosome</location>
        <location evidence="3">Telomere</location>
    </subcellularLocation>
    <subcellularLocation>
        <location evidence="2">Cytoplasm</location>
    </subcellularLocation>
    <subcellularLocation>
        <location evidence="1">Nucleus</location>
    </subcellularLocation>
</comment>
<feature type="compositionally biased region" description="Basic and acidic residues" evidence="16">
    <location>
        <begin position="143"/>
        <end position="158"/>
    </location>
</feature>
<sequence>MSEAQTRSSASRGRVSARGGRGGYSSRGGRGGSRSAKADNSDSTAATFEDEGEIGQMKKKYANTLPMLKELFPDWTDEDLVFALEDADGDLEEAIDRITEGNVSQWGEVKKKTTDRSRPKPKEAQSTPTESTTAPIRGGRGRGGFESRGGRARGDRGRGGRGGRAGAHTNGSRPEKLAAPATVETVTPEVTKTEKPTDAEPTAPEPVDASKEAPKDASKAAVIPEGTKKGWASLFAKPAPPPQQKAAAPAPVPAPAPAAAAAPAPAPAPAPAVAAAPVPEKPAAEPVPEQKEQNEQKEQKEQKAPEPAPVPIPPPVPVPMEKAPAPVIPQPLEKPAVPAPATEVAAPKDDLTKTNLAQIPDVSPPAPTATAASTVGSALDAHNAAAAATPTRPAPAYPTSALKQSVRAAGAQRRVMEQQEAVVMPGNHAVDRAAVQFGSMGLNGDAADVDIDENREDAETRAQPPQHSPVAPRASLPPSTQAQASTESPAVSRPAPGLPPVPQASAADSSFNDFARYTDAHKPYDPFSQQVTQPQPQIQEPFANQAPVQPTVTTGSEYSPFYAVDQRLPYNYYGTYGQSQDATVAQRAAAGFGVSGAEVQPHIPTTQPPSRYGHVDAPNSGHNTPNPTLPGATQTPTAQHMPGQALILTDMDTPISPTPTMLPQYGYGSQYGPYGKAGMYGQPHAFSYDHSSSPATTGSFTQAMPSRDTVYGRTGSAQPSESQQSAAGSNTFGSGMSDVFGRSQGGFGQNQPISQQPPVTTEETKTFDTPKAAGPSPSLAQANRPGSATNSVPGQPQAQTGLPPLQGQQGQQGFGTYPHLNPQYGGLGGLGGHQGAATQTHHQATGYGNYGGAGFANYYGNTGRGGWGGNYGH</sequence>
<keyword evidence="11" id="KW-0832">Ubl conjugation</keyword>
<name>A0A1F7ZRT2_9EURO</name>
<dbReference type="PROSITE" id="PS51140">
    <property type="entry name" value="CUE"/>
    <property type="match status" value="1"/>
</dbReference>
<keyword evidence="10" id="KW-0833">Ubl conjugation pathway</keyword>
<feature type="region of interest" description="Disordered" evidence="16">
    <location>
        <begin position="96"/>
        <end position="410"/>
    </location>
</feature>
<feature type="compositionally biased region" description="Polar residues" evidence="16">
    <location>
        <begin position="749"/>
        <end position="761"/>
    </location>
</feature>
<keyword evidence="8" id="KW-0597">Phosphoprotein</keyword>
<evidence type="ECO:0000256" key="14">
    <source>
        <dbReference type="ARBA" id="ARBA00023204"/>
    </source>
</evidence>
<dbReference type="CDD" id="cd14368">
    <property type="entry name" value="CUE_DEF1_like"/>
    <property type="match status" value="1"/>
</dbReference>
<gene>
    <name evidence="18" type="ORF">ABOM_009133</name>
</gene>
<feature type="compositionally biased region" description="Low complexity" evidence="16">
    <location>
        <begin position="7"/>
        <end position="18"/>
    </location>
</feature>
<evidence type="ECO:0000256" key="2">
    <source>
        <dbReference type="ARBA" id="ARBA00004496"/>
    </source>
</evidence>
<feature type="compositionally biased region" description="Basic and acidic residues" evidence="16">
    <location>
        <begin position="108"/>
        <end position="123"/>
    </location>
</feature>
<feature type="compositionally biased region" description="Basic and acidic residues" evidence="16">
    <location>
        <begin position="208"/>
        <end position="218"/>
    </location>
</feature>
<keyword evidence="9" id="KW-0227">DNA damage</keyword>
<keyword evidence="7" id="KW-0963">Cytoplasm</keyword>
<feature type="compositionally biased region" description="Polar residues" evidence="16">
    <location>
        <begin position="778"/>
        <end position="792"/>
    </location>
</feature>
<feature type="compositionally biased region" description="Low complexity" evidence="16">
    <location>
        <begin position="793"/>
        <end position="816"/>
    </location>
</feature>
<dbReference type="Pfam" id="PF02845">
    <property type="entry name" value="CUE"/>
    <property type="match status" value="1"/>
</dbReference>
<keyword evidence="15" id="KW-0539">Nucleus</keyword>
<feature type="compositionally biased region" description="Gly residues" evidence="16">
    <location>
        <begin position="19"/>
        <end position="32"/>
    </location>
</feature>
<feature type="region of interest" description="Disordered" evidence="16">
    <location>
        <begin position="690"/>
        <end position="837"/>
    </location>
</feature>
<accession>A0A1F7ZRT2</accession>
<evidence type="ECO:0000256" key="9">
    <source>
        <dbReference type="ARBA" id="ARBA00022763"/>
    </source>
</evidence>
<protein>
    <recommendedName>
        <fullName evidence="5">RNA polymerase II degradation factor 1</fullName>
    </recommendedName>
</protein>
<dbReference type="GeneID" id="34452523"/>
<feature type="region of interest" description="Disordered" evidence="16">
    <location>
        <begin position="455"/>
        <end position="507"/>
    </location>
</feature>
<feature type="compositionally biased region" description="Basic and acidic residues" evidence="16">
    <location>
        <begin position="288"/>
        <end position="304"/>
    </location>
</feature>
<dbReference type="GO" id="GO:0006281">
    <property type="term" value="P:DNA repair"/>
    <property type="evidence" value="ECO:0007669"/>
    <property type="project" value="UniProtKB-KW"/>
</dbReference>
<comment type="similarity">
    <text evidence="4">Belongs to the DEF1 family.</text>
</comment>
<evidence type="ECO:0000259" key="17">
    <source>
        <dbReference type="PROSITE" id="PS51140"/>
    </source>
</evidence>
<dbReference type="EMBL" id="LYCR01000095">
    <property type="protein sequence ID" value="OGM42153.1"/>
    <property type="molecule type" value="Genomic_DNA"/>
</dbReference>
<feature type="domain" description="CUE" evidence="17">
    <location>
        <begin position="60"/>
        <end position="103"/>
    </location>
</feature>
<dbReference type="GO" id="GO:0003677">
    <property type="term" value="F:DNA binding"/>
    <property type="evidence" value="ECO:0007669"/>
    <property type="project" value="UniProtKB-KW"/>
</dbReference>
<keyword evidence="6" id="KW-0158">Chromosome</keyword>
<organism evidence="18 19">
    <name type="scientific">Aspergillus bombycis</name>
    <dbReference type="NCBI Taxonomy" id="109264"/>
    <lineage>
        <taxon>Eukaryota</taxon>
        <taxon>Fungi</taxon>
        <taxon>Dikarya</taxon>
        <taxon>Ascomycota</taxon>
        <taxon>Pezizomycotina</taxon>
        <taxon>Eurotiomycetes</taxon>
        <taxon>Eurotiomycetidae</taxon>
        <taxon>Eurotiales</taxon>
        <taxon>Aspergillaceae</taxon>
        <taxon>Aspergillus</taxon>
    </lineage>
</organism>
<proteinExistence type="inferred from homology"/>
<feature type="compositionally biased region" description="Polar residues" evidence="16">
    <location>
        <begin position="124"/>
        <end position="134"/>
    </location>
</feature>
<evidence type="ECO:0000256" key="8">
    <source>
        <dbReference type="ARBA" id="ARBA00022553"/>
    </source>
</evidence>
<dbReference type="InterPro" id="IPR051833">
    <property type="entry name" value="TC-DDR_regulator"/>
</dbReference>
<dbReference type="InterPro" id="IPR041803">
    <property type="entry name" value="DEF1_CUE"/>
</dbReference>
<evidence type="ECO:0000256" key="1">
    <source>
        <dbReference type="ARBA" id="ARBA00004123"/>
    </source>
</evidence>
<evidence type="ECO:0000256" key="16">
    <source>
        <dbReference type="SAM" id="MobiDB-lite"/>
    </source>
</evidence>
<feature type="region of interest" description="Disordered" evidence="16">
    <location>
        <begin position="1"/>
        <end position="56"/>
    </location>
</feature>
<keyword evidence="14" id="KW-0234">DNA repair</keyword>
<evidence type="ECO:0000256" key="6">
    <source>
        <dbReference type="ARBA" id="ARBA00022454"/>
    </source>
</evidence>
<evidence type="ECO:0000313" key="19">
    <source>
        <dbReference type="Proteomes" id="UP000179179"/>
    </source>
</evidence>